<accession>A0A0L0C4F1</accession>
<dbReference type="Proteomes" id="UP000037069">
    <property type="component" value="Unassembled WGS sequence"/>
</dbReference>
<feature type="chain" id="PRO_5005535773" description="Protein TsetseEP domain-containing protein" evidence="1">
    <location>
        <begin position="22"/>
        <end position="209"/>
    </location>
</feature>
<evidence type="ECO:0000313" key="2">
    <source>
        <dbReference type="EMBL" id="KNC27122.1"/>
    </source>
</evidence>
<sequence length="209" mass="24319">MVLLRTCGLLMVILLAQSAYCKPSDSMEEVDATLNELRMKGTYSEKLTLLIADRFINIPRGRSDKAVKCSKDLLRDTTLLSNTNSEVVNFRRNLTLFVDNYNRTDSLQSIYESLAIFMDTTKHYVELPADKATTESRLIIEQLEKYNCKSVAMELIREFDSFFVDFNRLFEEGKRKNDLSQAQLDWYAKFVKLNNLKDKMVDIIVFMYL</sequence>
<reference evidence="2 3" key="1">
    <citation type="journal article" date="2015" name="Nat. Commun.">
        <title>Lucilia cuprina genome unlocks parasitic fly biology to underpin future interventions.</title>
        <authorList>
            <person name="Anstead C.A."/>
            <person name="Korhonen P.K."/>
            <person name="Young N.D."/>
            <person name="Hall R.S."/>
            <person name="Jex A.R."/>
            <person name="Murali S.C."/>
            <person name="Hughes D.S."/>
            <person name="Lee S.F."/>
            <person name="Perry T."/>
            <person name="Stroehlein A.J."/>
            <person name="Ansell B.R."/>
            <person name="Breugelmans B."/>
            <person name="Hofmann A."/>
            <person name="Qu J."/>
            <person name="Dugan S."/>
            <person name="Lee S.L."/>
            <person name="Chao H."/>
            <person name="Dinh H."/>
            <person name="Han Y."/>
            <person name="Doddapaneni H.V."/>
            <person name="Worley K.C."/>
            <person name="Muzny D.M."/>
            <person name="Ioannidis P."/>
            <person name="Waterhouse R.M."/>
            <person name="Zdobnov E.M."/>
            <person name="James P.J."/>
            <person name="Bagnall N.H."/>
            <person name="Kotze A.C."/>
            <person name="Gibbs R.A."/>
            <person name="Richards S."/>
            <person name="Batterham P."/>
            <person name="Gasser R.B."/>
        </authorList>
    </citation>
    <scope>NUCLEOTIDE SEQUENCE [LARGE SCALE GENOMIC DNA]</scope>
    <source>
        <strain evidence="2 3">LS</strain>
        <tissue evidence="2">Full body</tissue>
    </source>
</reference>
<proteinExistence type="predicted"/>
<keyword evidence="3" id="KW-1185">Reference proteome</keyword>
<name>A0A0L0C4F1_LUCCU</name>
<evidence type="ECO:0008006" key="4">
    <source>
        <dbReference type="Google" id="ProtNLM"/>
    </source>
</evidence>
<organism evidence="2 3">
    <name type="scientific">Lucilia cuprina</name>
    <name type="common">Green bottle fly</name>
    <name type="synonym">Australian sheep blowfly</name>
    <dbReference type="NCBI Taxonomy" id="7375"/>
    <lineage>
        <taxon>Eukaryota</taxon>
        <taxon>Metazoa</taxon>
        <taxon>Ecdysozoa</taxon>
        <taxon>Arthropoda</taxon>
        <taxon>Hexapoda</taxon>
        <taxon>Insecta</taxon>
        <taxon>Pterygota</taxon>
        <taxon>Neoptera</taxon>
        <taxon>Endopterygota</taxon>
        <taxon>Diptera</taxon>
        <taxon>Brachycera</taxon>
        <taxon>Muscomorpha</taxon>
        <taxon>Oestroidea</taxon>
        <taxon>Calliphoridae</taxon>
        <taxon>Luciliinae</taxon>
        <taxon>Lucilia</taxon>
    </lineage>
</organism>
<gene>
    <name evidence="2" type="ORF">FF38_12672</name>
</gene>
<comment type="caution">
    <text evidence="2">The sequence shown here is derived from an EMBL/GenBank/DDBJ whole genome shotgun (WGS) entry which is preliminary data.</text>
</comment>
<keyword evidence="1" id="KW-0732">Signal</keyword>
<evidence type="ECO:0000256" key="1">
    <source>
        <dbReference type="SAM" id="SignalP"/>
    </source>
</evidence>
<evidence type="ECO:0000313" key="3">
    <source>
        <dbReference type="Proteomes" id="UP000037069"/>
    </source>
</evidence>
<protein>
    <recommendedName>
        <fullName evidence="4">Protein TsetseEP domain-containing protein</fullName>
    </recommendedName>
</protein>
<dbReference type="EMBL" id="JRES01000933">
    <property type="protein sequence ID" value="KNC27122.1"/>
    <property type="molecule type" value="Genomic_DNA"/>
</dbReference>
<dbReference type="AlphaFoldDB" id="A0A0L0C4F1"/>
<feature type="signal peptide" evidence="1">
    <location>
        <begin position="1"/>
        <end position="21"/>
    </location>
</feature>